<evidence type="ECO:0000313" key="2">
    <source>
        <dbReference type="Proteomes" id="UP000799777"/>
    </source>
</evidence>
<protein>
    <submittedName>
        <fullName evidence="1">Uncharacterized protein</fullName>
    </submittedName>
</protein>
<accession>A0A9P4H020</accession>
<reference evidence="1" key="1">
    <citation type="journal article" date="2020" name="Stud. Mycol.">
        <title>101 Dothideomycetes genomes: a test case for predicting lifestyles and emergence of pathogens.</title>
        <authorList>
            <person name="Haridas S."/>
            <person name="Albert R."/>
            <person name="Binder M."/>
            <person name="Bloem J."/>
            <person name="Labutti K."/>
            <person name="Salamov A."/>
            <person name="Andreopoulos B."/>
            <person name="Baker S."/>
            <person name="Barry K."/>
            <person name="Bills G."/>
            <person name="Bluhm B."/>
            <person name="Cannon C."/>
            <person name="Castanera R."/>
            <person name="Culley D."/>
            <person name="Daum C."/>
            <person name="Ezra D."/>
            <person name="Gonzalez J."/>
            <person name="Henrissat B."/>
            <person name="Kuo A."/>
            <person name="Liang C."/>
            <person name="Lipzen A."/>
            <person name="Lutzoni F."/>
            <person name="Magnuson J."/>
            <person name="Mondo S."/>
            <person name="Nolan M."/>
            <person name="Ohm R."/>
            <person name="Pangilinan J."/>
            <person name="Park H.-J."/>
            <person name="Ramirez L."/>
            <person name="Alfaro M."/>
            <person name="Sun H."/>
            <person name="Tritt A."/>
            <person name="Yoshinaga Y."/>
            <person name="Zwiers L.-H."/>
            <person name="Turgeon B."/>
            <person name="Goodwin S."/>
            <person name="Spatafora J."/>
            <person name="Crous P."/>
            <person name="Grigoriev I."/>
        </authorList>
    </citation>
    <scope>NUCLEOTIDE SEQUENCE</scope>
    <source>
        <strain evidence="1">CBS 110217</strain>
    </source>
</reference>
<keyword evidence="2" id="KW-1185">Reference proteome</keyword>
<gene>
    <name evidence="1" type="ORF">EK21DRAFT_94234</name>
</gene>
<dbReference type="Proteomes" id="UP000799777">
    <property type="component" value="Unassembled WGS sequence"/>
</dbReference>
<comment type="caution">
    <text evidence="1">The sequence shown here is derived from an EMBL/GenBank/DDBJ whole genome shotgun (WGS) entry which is preliminary data.</text>
</comment>
<sequence>MANSEIVPDRIRQEFLDKLRWNVFGPLSEILVKEGNTIVPFSESRGATESLANPPISKVSVHIDVCEQKHDLDEHEDEYRYQPPKPLVIEKKFGEPITLGDFVIQAHDYSMPTRRNS</sequence>
<evidence type="ECO:0000313" key="1">
    <source>
        <dbReference type="EMBL" id="KAF2024261.1"/>
    </source>
</evidence>
<name>A0A9P4H020_9PLEO</name>
<proteinExistence type="predicted"/>
<dbReference type="OrthoDB" id="3687751at2759"/>
<organism evidence="1 2">
    <name type="scientific">Setomelanomma holmii</name>
    <dbReference type="NCBI Taxonomy" id="210430"/>
    <lineage>
        <taxon>Eukaryota</taxon>
        <taxon>Fungi</taxon>
        <taxon>Dikarya</taxon>
        <taxon>Ascomycota</taxon>
        <taxon>Pezizomycotina</taxon>
        <taxon>Dothideomycetes</taxon>
        <taxon>Pleosporomycetidae</taxon>
        <taxon>Pleosporales</taxon>
        <taxon>Pleosporineae</taxon>
        <taxon>Phaeosphaeriaceae</taxon>
        <taxon>Setomelanomma</taxon>
    </lineage>
</organism>
<dbReference type="EMBL" id="ML978302">
    <property type="protein sequence ID" value="KAF2024261.1"/>
    <property type="molecule type" value="Genomic_DNA"/>
</dbReference>
<dbReference type="AlphaFoldDB" id="A0A9P4H020"/>